<organism evidence="7 8">
    <name type="scientific">Aquatica leii</name>
    <dbReference type="NCBI Taxonomy" id="1421715"/>
    <lineage>
        <taxon>Eukaryota</taxon>
        <taxon>Metazoa</taxon>
        <taxon>Ecdysozoa</taxon>
        <taxon>Arthropoda</taxon>
        <taxon>Hexapoda</taxon>
        <taxon>Insecta</taxon>
        <taxon>Pterygota</taxon>
        <taxon>Neoptera</taxon>
        <taxon>Endopterygota</taxon>
        <taxon>Coleoptera</taxon>
        <taxon>Polyphaga</taxon>
        <taxon>Elateriformia</taxon>
        <taxon>Elateroidea</taxon>
        <taxon>Lampyridae</taxon>
        <taxon>Luciolinae</taxon>
        <taxon>Aquatica</taxon>
    </lineage>
</organism>
<evidence type="ECO:0000313" key="8">
    <source>
        <dbReference type="Proteomes" id="UP001353858"/>
    </source>
</evidence>
<keyword evidence="8" id="KW-1185">Reference proteome</keyword>
<dbReference type="PROSITE" id="PS50222">
    <property type="entry name" value="EF_HAND_2"/>
    <property type="match status" value="1"/>
</dbReference>
<dbReference type="AlphaFoldDB" id="A0AAN7QKY5"/>
<evidence type="ECO:0000256" key="4">
    <source>
        <dbReference type="ARBA" id="ARBA00022737"/>
    </source>
</evidence>
<evidence type="ECO:0000256" key="1">
    <source>
        <dbReference type="ARBA" id="ARBA00004496"/>
    </source>
</evidence>
<proteinExistence type="predicted"/>
<comment type="caution">
    <text evidence="7">The sequence shown here is derived from an EMBL/GenBank/DDBJ whole genome shotgun (WGS) entry which is preliminary data.</text>
</comment>
<protein>
    <recommendedName>
        <fullName evidence="6">EF-hand domain-containing protein</fullName>
    </recommendedName>
</protein>
<dbReference type="PANTHER" id="PTHR46212:SF3">
    <property type="entry name" value="GH27120P"/>
    <property type="match status" value="1"/>
</dbReference>
<keyword evidence="4" id="KW-0677">Repeat</keyword>
<accession>A0AAN7QKY5</accession>
<dbReference type="SUPFAM" id="SSF47473">
    <property type="entry name" value="EF-hand"/>
    <property type="match status" value="1"/>
</dbReference>
<dbReference type="PANTHER" id="PTHR46212">
    <property type="entry name" value="PEFLIN"/>
    <property type="match status" value="1"/>
</dbReference>
<dbReference type="Pfam" id="PF13499">
    <property type="entry name" value="EF-hand_7"/>
    <property type="match status" value="2"/>
</dbReference>
<reference evidence="8" key="1">
    <citation type="submission" date="2023-01" db="EMBL/GenBank/DDBJ databases">
        <title>Key to firefly adult light organ development and bioluminescence: homeobox transcription factors regulate luciferase expression and transportation to peroxisome.</title>
        <authorList>
            <person name="Fu X."/>
        </authorList>
    </citation>
    <scope>NUCLEOTIDE SEQUENCE [LARGE SCALE GENOMIC DNA]</scope>
</reference>
<dbReference type="EMBL" id="JARPUR010000002">
    <property type="protein sequence ID" value="KAK4883068.1"/>
    <property type="molecule type" value="Genomic_DNA"/>
</dbReference>
<comment type="subcellular location">
    <subcellularLocation>
        <location evidence="1">Cytoplasm</location>
    </subcellularLocation>
</comment>
<keyword evidence="5" id="KW-0106">Calcium</keyword>
<evidence type="ECO:0000313" key="7">
    <source>
        <dbReference type="EMBL" id="KAK4883068.1"/>
    </source>
</evidence>
<feature type="domain" description="EF-hand" evidence="6">
    <location>
        <begin position="104"/>
        <end position="139"/>
    </location>
</feature>
<dbReference type="GO" id="GO:0005509">
    <property type="term" value="F:calcium ion binding"/>
    <property type="evidence" value="ECO:0007669"/>
    <property type="project" value="InterPro"/>
</dbReference>
<dbReference type="Gene3D" id="1.10.238.10">
    <property type="entry name" value="EF-hand"/>
    <property type="match status" value="1"/>
</dbReference>
<name>A0AAN7QKY5_9COLE</name>
<dbReference type="InterPro" id="IPR011992">
    <property type="entry name" value="EF-hand-dom_pair"/>
</dbReference>
<keyword evidence="2" id="KW-0963">Cytoplasm</keyword>
<dbReference type="InterPro" id="IPR002048">
    <property type="entry name" value="EF_hand_dom"/>
</dbReference>
<evidence type="ECO:0000256" key="5">
    <source>
        <dbReference type="ARBA" id="ARBA00022837"/>
    </source>
</evidence>
<dbReference type="Proteomes" id="UP001353858">
    <property type="component" value="Unassembled WGS sequence"/>
</dbReference>
<dbReference type="GO" id="GO:0005737">
    <property type="term" value="C:cytoplasm"/>
    <property type="evidence" value="ECO:0007669"/>
    <property type="project" value="UniProtKB-SubCell"/>
</dbReference>
<evidence type="ECO:0000256" key="2">
    <source>
        <dbReference type="ARBA" id="ARBA00022490"/>
    </source>
</evidence>
<dbReference type="InterPro" id="IPR051426">
    <property type="entry name" value="Peflin/Sorcin_CaBP"/>
</dbReference>
<evidence type="ECO:0000256" key="3">
    <source>
        <dbReference type="ARBA" id="ARBA00022723"/>
    </source>
</evidence>
<evidence type="ECO:0000259" key="6">
    <source>
        <dbReference type="PROSITE" id="PS50222"/>
    </source>
</evidence>
<sequence length="392" mass="44391">MSIKLLVKHFISFGMISKFLSGVLDEENPIEDICKQQLLENGLHNKFDFTVEKSNTSSIITRPKSLTQACLKSEKWLQPIERKTGKINAKELQEAFLTFQGKHFSDASCKFVVRLFDLDKNGGLDVPEFEQLYSYVKEWVTAFNAVDRGRTGFLDETQFDHALKEMDICFSPDFIKFLISKSDLNCQKISLDQFIVTCVQLQKFTDEFKDRDPKKTGNVTLKLDTKRSSSNWRGLYYCSPFWKTVSDNVVDEEVTMPSTSQVQQSTITENVADSIARAVLQESTTTLSVAYMSGFIAKRILENLVCTTCCLQLLANSQLPLNLLINYKEWSDDNRLTYPAEPLVVAVSQSIVVLEETMKNYSNAAQISVVASKAILDSVNFSWITCSDHGEL</sequence>
<keyword evidence="3" id="KW-0479">Metal-binding</keyword>
<gene>
    <name evidence="7" type="ORF">RN001_006387</name>
</gene>